<gene>
    <name evidence="2" type="ORF">BN970_05785</name>
</gene>
<accession>A0A0U1DVG3</accession>
<dbReference type="AlphaFoldDB" id="A0A0U1DVG3"/>
<proteinExistence type="predicted"/>
<evidence type="ECO:0000313" key="2">
    <source>
        <dbReference type="EMBL" id="CQD23391.1"/>
    </source>
</evidence>
<sequence length="141" mass="15214">MMRHLATMLLITAIVSSCGILGGGSSRRDDRFAQPDHPKDSPSGQYSVSVDMGPNENGVDTWVAVIREKATGTEVFRDSYAYSSRHGVGITWLSTDDQLWLLSSDVGTAHVDRKPDGTWTKTSIYPETAGDVPQEISALGG</sequence>
<feature type="compositionally biased region" description="Basic and acidic residues" evidence="1">
    <location>
        <begin position="26"/>
        <end position="40"/>
    </location>
</feature>
<organism evidence="2 3">
    <name type="scientific">Mycolicibacterium conceptionense</name>
    <dbReference type="NCBI Taxonomy" id="451644"/>
    <lineage>
        <taxon>Bacteria</taxon>
        <taxon>Bacillati</taxon>
        <taxon>Actinomycetota</taxon>
        <taxon>Actinomycetes</taxon>
        <taxon>Mycobacteriales</taxon>
        <taxon>Mycobacteriaceae</taxon>
        <taxon>Mycolicibacterium</taxon>
    </lineage>
</organism>
<evidence type="ECO:0000256" key="1">
    <source>
        <dbReference type="SAM" id="MobiDB-lite"/>
    </source>
</evidence>
<evidence type="ECO:0008006" key="4">
    <source>
        <dbReference type="Google" id="ProtNLM"/>
    </source>
</evidence>
<reference evidence="2 3" key="1">
    <citation type="submission" date="2015-03" db="EMBL/GenBank/DDBJ databases">
        <authorList>
            <person name="Murphy D."/>
        </authorList>
    </citation>
    <scope>NUCLEOTIDE SEQUENCE [LARGE SCALE GENOMIC DNA]</scope>
    <source>
        <strain evidence="2 3">D16</strain>
    </source>
</reference>
<dbReference type="EMBL" id="CTEF01000006">
    <property type="protein sequence ID" value="CQD23391.1"/>
    <property type="molecule type" value="Genomic_DNA"/>
</dbReference>
<dbReference type="GeneID" id="44296520"/>
<dbReference type="Proteomes" id="UP000182227">
    <property type="component" value="Unassembled WGS sequence"/>
</dbReference>
<name>A0A0U1DVG3_9MYCO</name>
<protein>
    <recommendedName>
        <fullName evidence="4">Lipoprotein</fullName>
    </recommendedName>
</protein>
<evidence type="ECO:0000313" key="3">
    <source>
        <dbReference type="Proteomes" id="UP000182227"/>
    </source>
</evidence>
<feature type="region of interest" description="Disordered" evidence="1">
    <location>
        <begin position="26"/>
        <end position="53"/>
    </location>
</feature>
<dbReference type="RefSeq" id="WP_234814344.1">
    <property type="nucleotide sequence ID" value="NZ_LQOP01000015.1"/>
</dbReference>
<dbReference type="PROSITE" id="PS51257">
    <property type="entry name" value="PROKAR_LIPOPROTEIN"/>
    <property type="match status" value="1"/>
</dbReference>